<comment type="caution">
    <text evidence="1">The sequence shown here is derived from an EMBL/GenBank/DDBJ whole genome shotgun (WGS) entry which is preliminary data.</text>
</comment>
<reference evidence="1 2" key="1">
    <citation type="submission" date="2018-03" db="EMBL/GenBank/DDBJ databases">
        <title>Whole genome sequencing of Histamine producing bacteria.</title>
        <authorList>
            <person name="Butler K."/>
        </authorList>
    </citation>
    <scope>NUCLEOTIDE SEQUENCE [LARGE SCALE GENOMIC DNA]</scope>
    <source>
        <strain evidence="1 2">DSM 19138</strain>
    </source>
</reference>
<organism evidence="1 2">
    <name type="scientific">Photobacterium rosenbergii</name>
    <dbReference type="NCBI Taxonomy" id="294936"/>
    <lineage>
        <taxon>Bacteria</taxon>
        <taxon>Pseudomonadati</taxon>
        <taxon>Pseudomonadota</taxon>
        <taxon>Gammaproteobacteria</taxon>
        <taxon>Vibrionales</taxon>
        <taxon>Vibrionaceae</taxon>
        <taxon>Photobacterium</taxon>
    </lineage>
</organism>
<proteinExistence type="predicted"/>
<dbReference type="Proteomes" id="UP000241346">
    <property type="component" value="Unassembled WGS sequence"/>
</dbReference>
<evidence type="ECO:0000313" key="1">
    <source>
        <dbReference type="EMBL" id="PSW10011.1"/>
    </source>
</evidence>
<accession>A0A2T3N9B7</accession>
<gene>
    <name evidence="1" type="ORF">C9J01_19305</name>
</gene>
<sequence>MADNRYQIGFMLDFKARALSGEIFDHTVKEQIERYLVEPSDYSSVSYLLARITNQTATQ</sequence>
<dbReference type="EMBL" id="PYMB01000012">
    <property type="protein sequence ID" value="PSW10011.1"/>
    <property type="molecule type" value="Genomic_DNA"/>
</dbReference>
<protein>
    <submittedName>
        <fullName evidence="1">Uncharacterized protein</fullName>
    </submittedName>
</protein>
<dbReference type="RefSeq" id="WP_107299778.1">
    <property type="nucleotide sequence ID" value="NZ_PYMB01000012.1"/>
</dbReference>
<name>A0A2T3N9B7_9GAMM</name>
<evidence type="ECO:0000313" key="2">
    <source>
        <dbReference type="Proteomes" id="UP000241346"/>
    </source>
</evidence>
<dbReference type="AlphaFoldDB" id="A0A2T3N9B7"/>